<gene>
    <name evidence="2" type="ORF">F4V44_19285</name>
</gene>
<organism evidence="2 3">
    <name type="scientific">Niallia endozanthoxylica</name>
    <dbReference type="NCBI Taxonomy" id="2036016"/>
    <lineage>
        <taxon>Bacteria</taxon>
        <taxon>Bacillati</taxon>
        <taxon>Bacillota</taxon>
        <taxon>Bacilli</taxon>
        <taxon>Bacillales</taxon>
        <taxon>Bacillaceae</taxon>
        <taxon>Niallia</taxon>
    </lineage>
</organism>
<reference evidence="2 3" key="1">
    <citation type="submission" date="2019-09" db="EMBL/GenBank/DDBJ databases">
        <title>Whole genome sequences of isolates from the Mars Exploration Rovers.</title>
        <authorList>
            <person name="Seuylemezian A."/>
            <person name="Vaishampayan P."/>
        </authorList>
    </citation>
    <scope>NUCLEOTIDE SEQUENCE [LARGE SCALE GENOMIC DNA]</scope>
    <source>
        <strain evidence="2 3">MER_TA_151</strain>
    </source>
</reference>
<dbReference type="OrthoDB" id="9802264at2"/>
<dbReference type="Proteomes" id="UP000326671">
    <property type="component" value="Unassembled WGS sequence"/>
</dbReference>
<keyword evidence="2" id="KW-0067">ATP-binding</keyword>
<keyword evidence="2" id="KW-0547">Nucleotide-binding</keyword>
<dbReference type="EMBL" id="VYKL01000031">
    <property type="protein sequence ID" value="KAA9019555.1"/>
    <property type="molecule type" value="Genomic_DNA"/>
</dbReference>
<dbReference type="GO" id="GO:0016887">
    <property type="term" value="F:ATP hydrolysis activity"/>
    <property type="evidence" value="ECO:0007669"/>
    <property type="project" value="InterPro"/>
</dbReference>
<evidence type="ECO:0000313" key="3">
    <source>
        <dbReference type="Proteomes" id="UP000326671"/>
    </source>
</evidence>
<comment type="caution">
    <text evidence="2">The sequence shown here is derived from an EMBL/GenBank/DDBJ whole genome shotgun (WGS) entry which is preliminary data.</text>
</comment>
<name>A0A5J5HG64_9BACI</name>
<dbReference type="AlphaFoldDB" id="A0A5J5HG64"/>
<dbReference type="Pfam" id="PF00005">
    <property type="entry name" value="ABC_tran"/>
    <property type="match status" value="1"/>
</dbReference>
<dbReference type="InterPro" id="IPR027417">
    <property type="entry name" value="P-loop_NTPase"/>
</dbReference>
<proteinExistence type="predicted"/>
<dbReference type="InterPro" id="IPR003439">
    <property type="entry name" value="ABC_transporter-like_ATP-bd"/>
</dbReference>
<sequence>MIRRKEHRKNIYPSSLSGGEKQRVVIAHTIIHKPFLLILNIFIIL</sequence>
<evidence type="ECO:0000313" key="2">
    <source>
        <dbReference type="EMBL" id="KAA9019555.1"/>
    </source>
</evidence>
<dbReference type="GO" id="GO:0005524">
    <property type="term" value="F:ATP binding"/>
    <property type="evidence" value="ECO:0007669"/>
    <property type="project" value="UniProtKB-KW"/>
</dbReference>
<feature type="domain" description="ABC transporter" evidence="1">
    <location>
        <begin position="10"/>
        <end position="39"/>
    </location>
</feature>
<dbReference type="SUPFAM" id="SSF52540">
    <property type="entry name" value="P-loop containing nucleoside triphosphate hydrolases"/>
    <property type="match status" value="1"/>
</dbReference>
<dbReference type="Gene3D" id="3.40.50.300">
    <property type="entry name" value="P-loop containing nucleotide triphosphate hydrolases"/>
    <property type="match status" value="1"/>
</dbReference>
<keyword evidence="3" id="KW-1185">Reference proteome</keyword>
<evidence type="ECO:0000259" key="1">
    <source>
        <dbReference type="Pfam" id="PF00005"/>
    </source>
</evidence>
<protein>
    <submittedName>
        <fullName evidence="2">ATP-binding cassette domain-containing protein</fullName>
    </submittedName>
</protein>
<accession>A0A5J5HG64</accession>